<dbReference type="InterPro" id="IPR045035">
    <property type="entry name" value="YSL-like"/>
</dbReference>
<dbReference type="OrthoDB" id="627262at2759"/>
<dbReference type="STRING" id="337451.A0A443NJI8"/>
<protein>
    <submittedName>
        <fullName evidence="2">Metal-nicotianamine transporter YSL1-like protein</fullName>
    </submittedName>
</protein>
<evidence type="ECO:0000313" key="3">
    <source>
        <dbReference type="Proteomes" id="UP000283530"/>
    </source>
</evidence>
<dbReference type="EMBL" id="QPKB01000003">
    <property type="protein sequence ID" value="RWR78684.1"/>
    <property type="molecule type" value="Genomic_DNA"/>
</dbReference>
<sequence>MQTCIVAASGVALSGAIQTNTIAFSFYIGLVLDTKKCENYKYNDQNEIIGLSCILKPSKIRREALPFTWGFARAMRPPSPRRDSFTVRCLLSIVILGSLFAFIVMNFNLTTGYVPSLNAGAGFKQRPFKRQENTVTQTCIVAASGVALSGLLPMARFTYSEGPIRQRNVGNSFHFHCHEFQSNNQICAFAQCWSRFVGFFFTKTWMKVSAKLGFTECSFTRHENTVMQTCIVAASGVTLSGTIQTNTIAFTFYMGLVLDTKKCENYKYNEQNEIIGDEATSPWRDSLTERGLFTNVILGTLFAFIVMNFNLTTGYVPSLNVGAVSARLDFKQHPFTRQENTVMEKYIVAALGVTLIMRLTE</sequence>
<organism evidence="2 3">
    <name type="scientific">Cinnamomum micranthum f. kanehirae</name>
    <dbReference type="NCBI Taxonomy" id="337451"/>
    <lineage>
        <taxon>Eukaryota</taxon>
        <taxon>Viridiplantae</taxon>
        <taxon>Streptophyta</taxon>
        <taxon>Embryophyta</taxon>
        <taxon>Tracheophyta</taxon>
        <taxon>Spermatophyta</taxon>
        <taxon>Magnoliopsida</taxon>
        <taxon>Magnoliidae</taxon>
        <taxon>Laurales</taxon>
        <taxon>Lauraceae</taxon>
        <taxon>Cinnamomum</taxon>
    </lineage>
</organism>
<evidence type="ECO:0000313" key="2">
    <source>
        <dbReference type="EMBL" id="RWR78684.1"/>
    </source>
</evidence>
<dbReference type="AlphaFoldDB" id="A0A443NJI8"/>
<dbReference type="Proteomes" id="UP000283530">
    <property type="component" value="Unassembled WGS sequence"/>
</dbReference>
<reference evidence="2 3" key="1">
    <citation type="journal article" date="2019" name="Nat. Plants">
        <title>Stout camphor tree genome fills gaps in understanding of flowering plant genome evolution.</title>
        <authorList>
            <person name="Chaw S.M."/>
            <person name="Liu Y.C."/>
            <person name="Wu Y.W."/>
            <person name="Wang H.Y."/>
            <person name="Lin C.I."/>
            <person name="Wu C.S."/>
            <person name="Ke H.M."/>
            <person name="Chang L.Y."/>
            <person name="Hsu C.Y."/>
            <person name="Yang H.T."/>
            <person name="Sudianto E."/>
            <person name="Hsu M.H."/>
            <person name="Wu K.P."/>
            <person name="Wang L.N."/>
            <person name="Leebens-Mack J.H."/>
            <person name="Tsai I.J."/>
        </authorList>
    </citation>
    <scope>NUCLEOTIDE SEQUENCE [LARGE SCALE GENOMIC DNA]</scope>
    <source>
        <strain evidence="3">cv. Chaw 1501</strain>
        <tissue evidence="2">Young leaves</tissue>
    </source>
</reference>
<comment type="caution">
    <text evidence="2">The sequence shown here is derived from an EMBL/GenBank/DDBJ whole genome shotgun (WGS) entry which is preliminary data.</text>
</comment>
<feature type="transmembrane region" description="Helical" evidence="1">
    <location>
        <begin position="135"/>
        <end position="155"/>
    </location>
</feature>
<name>A0A443NJI8_9MAGN</name>
<keyword evidence="1" id="KW-0812">Transmembrane</keyword>
<accession>A0A443NJI8</accession>
<dbReference type="GO" id="GO:0035673">
    <property type="term" value="F:oligopeptide transmembrane transporter activity"/>
    <property type="evidence" value="ECO:0007669"/>
    <property type="project" value="InterPro"/>
</dbReference>
<gene>
    <name evidence="2" type="ORF">CKAN_00722700</name>
</gene>
<evidence type="ECO:0000256" key="1">
    <source>
        <dbReference type="SAM" id="Phobius"/>
    </source>
</evidence>
<proteinExistence type="predicted"/>
<feature type="transmembrane region" description="Helical" evidence="1">
    <location>
        <begin position="85"/>
        <end position="107"/>
    </location>
</feature>
<keyword evidence="1" id="KW-0472">Membrane</keyword>
<dbReference type="PANTHER" id="PTHR31645:SF76">
    <property type="entry name" value="METAL-NICOTIANAMINE TRANSPORTER YSL8-RELATED"/>
    <property type="match status" value="1"/>
</dbReference>
<dbReference type="GO" id="GO:0016020">
    <property type="term" value="C:membrane"/>
    <property type="evidence" value="ECO:0007669"/>
    <property type="project" value="TreeGrafter"/>
</dbReference>
<feature type="transmembrane region" description="Helical" evidence="1">
    <location>
        <begin position="292"/>
        <end position="311"/>
    </location>
</feature>
<keyword evidence="1" id="KW-1133">Transmembrane helix</keyword>
<dbReference type="PANTHER" id="PTHR31645">
    <property type="entry name" value="OLIGOPEPTIDE TRANSPORTER YGL114W-RELATED"/>
    <property type="match status" value="1"/>
</dbReference>
<keyword evidence="3" id="KW-1185">Reference proteome</keyword>